<evidence type="ECO:0000259" key="2">
    <source>
        <dbReference type="Pfam" id="PF00561"/>
    </source>
</evidence>
<dbReference type="InterPro" id="IPR029058">
    <property type="entry name" value="AB_hydrolase_fold"/>
</dbReference>
<dbReference type="Proteomes" id="UP000184509">
    <property type="component" value="Unassembled WGS sequence"/>
</dbReference>
<dbReference type="PANTHER" id="PTHR48098:SF1">
    <property type="entry name" value="DIACYLGLYCEROL ACYLTRANSFERASE_MYCOLYLTRANSFERASE AG85A"/>
    <property type="match status" value="1"/>
</dbReference>
<dbReference type="RefSeq" id="WP_083547644.1">
    <property type="nucleotide sequence ID" value="NZ_FQTV01000007.1"/>
</dbReference>
<name>A0A1M5AQV7_9BACE</name>
<dbReference type="Pfam" id="PF12146">
    <property type="entry name" value="Hydrolase_4"/>
    <property type="match status" value="1"/>
</dbReference>
<feature type="domain" description="PET hydrolase/cutinase-like" evidence="4">
    <location>
        <begin position="94"/>
        <end position="243"/>
    </location>
</feature>
<dbReference type="AlphaFoldDB" id="A0A1M5AQV7"/>
<evidence type="ECO:0000256" key="1">
    <source>
        <dbReference type="SAM" id="SignalP"/>
    </source>
</evidence>
<dbReference type="EMBL" id="FQTV01000007">
    <property type="protein sequence ID" value="SHF32565.1"/>
    <property type="molecule type" value="Genomic_DNA"/>
</dbReference>
<feature type="signal peptide" evidence="1">
    <location>
        <begin position="1"/>
        <end position="19"/>
    </location>
</feature>
<evidence type="ECO:0000313" key="5">
    <source>
        <dbReference type="EMBL" id="SHF32565.1"/>
    </source>
</evidence>
<evidence type="ECO:0000259" key="3">
    <source>
        <dbReference type="Pfam" id="PF12146"/>
    </source>
</evidence>
<dbReference type="Pfam" id="PF12740">
    <property type="entry name" value="PETase"/>
    <property type="match status" value="1"/>
</dbReference>
<accession>A0A1M5AQV7</accession>
<organism evidence="5 6">
    <name type="scientific">Bacteroides luti</name>
    <dbReference type="NCBI Taxonomy" id="1297750"/>
    <lineage>
        <taxon>Bacteria</taxon>
        <taxon>Pseudomonadati</taxon>
        <taxon>Bacteroidota</taxon>
        <taxon>Bacteroidia</taxon>
        <taxon>Bacteroidales</taxon>
        <taxon>Bacteroidaceae</taxon>
        <taxon>Bacteroides</taxon>
    </lineage>
</organism>
<dbReference type="Pfam" id="PF00561">
    <property type="entry name" value="Abhydrolase_1"/>
    <property type="match status" value="1"/>
</dbReference>
<dbReference type="Pfam" id="PF00756">
    <property type="entry name" value="Esterase"/>
    <property type="match status" value="1"/>
</dbReference>
<proteinExistence type="predicted"/>
<evidence type="ECO:0000259" key="4">
    <source>
        <dbReference type="Pfam" id="PF12740"/>
    </source>
</evidence>
<dbReference type="OrthoDB" id="9803578at2"/>
<dbReference type="GO" id="GO:0016747">
    <property type="term" value="F:acyltransferase activity, transferring groups other than amino-acyl groups"/>
    <property type="evidence" value="ECO:0007669"/>
    <property type="project" value="TreeGrafter"/>
</dbReference>
<evidence type="ECO:0000313" key="6">
    <source>
        <dbReference type="Proteomes" id="UP000184509"/>
    </source>
</evidence>
<dbReference type="InterPro" id="IPR041127">
    <property type="entry name" value="PET_hydrolase/cutinase-like"/>
</dbReference>
<dbReference type="Gene3D" id="3.40.50.1820">
    <property type="entry name" value="alpha/beta hydrolase"/>
    <property type="match status" value="3"/>
</dbReference>
<dbReference type="InterPro" id="IPR000073">
    <property type="entry name" value="AB_hydrolase_1"/>
</dbReference>
<dbReference type="InterPro" id="IPR050583">
    <property type="entry name" value="Mycobacterial_A85_antigen"/>
</dbReference>
<sequence length="797" mass="89239">MKKLLLSSLLCMATLCSHATSADSLISRQKIVDNGGTGLFKAYEVIEKSLPGFTVFRPENLSWAAARENALPILIFCNGGCMDAPIHYERMLTDIASHGYVVIAVGEMQMVLFDRKEHSTPSTVVTTALDWICSQARDKNSDYYSFIDTTKIAAAGHSCGGAQVLCNAADTRLKSYIILNAGMGNMTMAGADSKSLHSLHAPIIYMTGGTGDVAYQNACLDYERIDKVPVIHVDMPTAGHGATYKEKLGGSFGRLMLDWLDWQLKGKKGKSDVFLAGNIKSYPGWNFQHKNFKAHVGKTIHATMPCNMLEGVTEREYTIYLPGGYEENTNRQYPVLYLLHGGGGSCDDWETYGSLRQTVDSLIDAGYIRDFILVCPEANKNNMMYFNAPKWKYEDFFFQEFIPYIEKNYRIRTDKGGRAIAGFSMGGGAAIVYGVHHPEFFSMVYDISGYLRRQELDFLKKDPSAEWRQEIIENNNPIKCIQQGSKADVKNWSQVRWMVSVGDQDFTLEGNMDMVKAFREKGIPYQMHVSAGSHDWKFVSPNLKEAIKQADSNFDDLWISNGNRHLYGLLSRPTNTFGKMPLVIVSHGFNGTHVFGKNYIKAFNALGYQTYNFDFGCGSVSSRSDNNTVNMSIRDEVNDLKTIINYFKSRSDVDASNIILLGESQGGLVSALTASDCAKDISRLILVYPALCIPDNWKERYPKSENIPDTTQVWNVPIGKRFFSELYDINVYKTIGKYSGPVLIIHGDKDPVVPLSYSRRAENTYKNARLKVIPGAGHGFKSEELKISIMMMEDFLK</sequence>
<dbReference type="STRING" id="1297750.SAMN05444405_10767"/>
<gene>
    <name evidence="5" type="ORF">SAMN05444405_10767</name>
</gene>
<feature type="domain" description="AB hydrolase-1" evidence="2">
    <location>
        <begin position="719"/>
        <end position="780"/>
    </location>
</feature>
<keyword evidence="6" id="KW-1185">Reference proteome</keyword>
<feature type="domain" description="Serine aminopeptidase S33" evidence="3">
    <location>
        <begin position="582"/>
        <end position="697"/>
    </location>
</feature>
<dbReference type="SUPFAM" id="SSF53474">
    <property type="entry name" value="alpha/beta-Hydrolases"/>
    <property type="match status" value="3"/>
</dbReference>
<reference evidence="5 6" key="1">
    <citation type="submission" date="2016-11" db="EMBL/GenBank/DDBJ databases">
        <authorList>
            <person name="Jaros S."/>
            <person name="Januszkiewicz K."/>
            <person name="Wedrychowicz H."/>
        </authorList>
    </citation>
    <scope>NUCLEOTIDE SEQUENCE [LARGE SCALE GENOMIC DNA]</scope>
    <source>
        <strain evidence="5 6">DSM 26991</strain>
    </source>
</reference>
<keyword evidence="1" id="KW-0732">Signal</keyword>
<dbReference type="InterPro" id="IPR022742">
    <property type="entry name" value="Hydrolase_4"/>
</dbReference>
<protein>
    <submittedName>
        <fullName evidence="5">Enterochelin esterase</fullName>
    </submittedName>
</protein>
<dbReference type="PANTHER" id="PTHR48098">
    <property type="entry name" value="ENTEROCHELIN ESTERASE-RELATED"/>
    <property type="match status" value="1"/>
</dbReference>
<dbReference type="InterPro" id="IPR000801">
    <property type="entry name" value="Esterase-like"/>
</dbReference>
<feature type="chain" id="PRO_5009908824" evidence="1">
    <location>
        <begin position="20"/>
        <end position="797"/>
    </location>
</feature>